<gene>
    <name evidence="2" type="ORF">K9U37_16150</name>
</gene>
<reference evidence="2" key="1">
    <citation type="journal article" date="2022" name="ISME J.">
        <title>Identification of active gaseous-alkane degraders at natural gas seeps.</title>
        <authorList>
            <person name="Farhan Ul Haque M."/>
            <person name="Hernandez M."/>
            <person name="Crombie A.T."/>
            <person name="Murrell J.C."/>
        </authorList>
    </citation>
    <scope>NUCLEOTIDE SEQUENCE</scope>
    <source>
        <strain evidence="2">ANDR5</strain>
    </source>
</reference>
<feature type="domain" description="Dimethylamine monooxygenase subunit DmmA-like C-terminal" evidence="1">
    <location>
        <begin position="11"/>
        <end position="54"/>
    </location>
</feature>
<sequence>MASTEVGIREIFCAHCRTTTTARVELTGTLPCPGCGRELYVYYDVSRRLGAHLGFAMHADHRAAP</sequence>
<dbReference type="InterPro" id="IPR048037">
    <property type="entry name" value="DmmA-like_C"/>
</dbReference>
<dbReference type="RefSeq" id="WP_243072527.1">
    <property type="nucleotide sequence ID" value="NZ_JAIVFL010000001.1"/>
</dbReference>
<protein>
    <recommendedName>
        <fullName evidence="1">Dimethylamine monooxygenase subunit DmmA-like C-terminal domain-containing protein</fullName>
    </recommendedName>
</protein>
<keyword evidence="3" id="KW-1185">Reference proteome</keyword>
<evidence type="ECO:0000259" key="1">
    <source>
        <dbReference type="Pfam" id="PF22289"/>
    </source>
</evidence>
<dbReference type="Proteomes" id="UP001139068">
    <property type="component" value="Unassembled WGS sequence"/>
</dbReference>
<dbReference type="NCBIfam" id="NF041259">
    <property type="entry name" value="mono_DmmA_fam"/>
    <property type="match status" value="1"/>
</dbReference>
<evidence type="ECO:0000313" key="3">
    <source>
        <dbReference type="Proteomes" id="UP001139068"/>
    </source>
</evidence>
<accession>A0ABS9YYK6</accession>
<proteinExistence type="predicted"/>
<dbReference type="Pfam" id="PF22289">
    <property type="entry name" value="DmmA-like_C"/>
    <property type="match status" value="1"/>
</dbReference>
<comment type="caution">
    <text evidence="2">The sequence shown here is derived from an EMBL/GenBank/DDBJ whole genome shotgun (WGS) entry which is preliminary data.</text>
</comment>
<dbReference type="EMBL" id="JAIVFL010000001">
    <property type="protein sequence ID" value="MCI4676321.1"/>
    <property type="molecule type" value="Genomic_DNA"/>
</dbReference>
<name>A0ABS9YYK6_9MYCO</name>
<evidence type="ECO:0000313" key="2">
    <source>
        <dbReference type="EMBL" id="MCI4676321.1"/>
    </source>
</evidence>
<organism evidence="2 3">
    <name type="scientific">Candidatus Mycolicibacterium alkanivorans</name>
    <dbReference type="NCBI Taxonomy" id="2954114"/>
    <lineage>
        <taxon>Bacteria</taxon>
        <taxon>Bacillati</taxon>
        <taxon>Actinomycetota</taxon>
        <taxon>Actinomycetes</taxon>
        <taxon>Mycobacteriales</taxon>
        <taxon>Mycobacteriaceae</taxon>
        <taxon>Mycolicibacterium</taxon>
    </lineage>
</organism>